<comment type="caution">
    <text evidence="3">The sequence shown here is derived from an EMBL/GenBank/DDBJ whole genome shotgun (WGS) entry which is preliminary data.</text>
</comment>
<dbReference type="OrthoDB" id="1930571at2"/>
<dbReference type="Proteomes" id="UP000473885">
    <property type="component" value="Unassembled WGS sequence"/>
</dbReference>
<evidence type="ECO:0000256" key="1">
    <source>
        <dbReference type="SAM" id="Coils"/>
    </source>
</evidence>
<sequence length="166" mass="19728">MIMLDKENRFNGNTVLAPEYVPSKKDQYEKIKKNKRNNKKKEKDRRLKKKFKTLGNILLIFVLGVTIITRYCIIYNMQKELNNVENKVAVLNKDSENLKVDLVKYSNLNTIEKQAKDNLHMVVPDKESAIYTDLSYNNFKENTNKNKNDKHKSLFKFFYKLKEMLI</sequence>
<evidence type="ECO:0000313" key="4">
    <source>
        <dbReference type="Proteomes" id="UP000473885"/>
    </source>
</evidence>
<keyword evidence="2" id="KW-1133">Transmembrane helix</keyword>
<keyword evidence="3" id="KW-0131">Cell cycle</keyword>
<name>A0A6M0R9B8_9CLOT</name>
<keyword evidence="2" id="KW-0472">Membrane</keyword>
<feature type="coiled-coil region" evidence="1">
    <location>
        <begin position="74"/>
        <end position="101"/>
    </location>
</feature>
<feature type="transmembrane region" description="Helical" evidence="2">
    <location>
        <begin position="53"/>
        <end position="77"/>
    </location>
</feature>
<keyword evidence="4" id="KW-1185">Reference proteome</keyword>
<reference evidence="3 4" key="1">
    <citation type="submission" date="2019-04" db="EMBL/GenBank/DDBJ databases">
        <title>Genome sequencing of Clostridium botulinum Groups I-IV and Clostridium butyricum.</title>
        <authorList>
            <person name="Brunt J."/>
            <person name="Van Vliet A.H.M."/>
            <person name="Stringer S.C."/>
            <person name="Carter A.T."/>
            <person name="Peck M.W."/>
        </authorList>
    </citation>
    <scope>NUCLEOTIDE SEQUENCE [LARGE SCALE GENOMIC DNA]</scope>
    <source>
        <strain evidence="3 4">IFR 18/094</strain>
    </source>
</reference>
<dbReference type="EMBL" id="SXDP01000002">
    <property type="protein sequence ID" value="NEZ46377.1"/>
    <property type="molecule type" value="Genomic_DNA"/>
</dbReference>
<accession>A0A6M0R9B8</accession>
<dbReference type="Pfam" id="PF04977">
    <property type="entry name" value="DivIC"/>
    <property type="match status" value="1"/>
</dbReference>
<dbReference type="GO" id="GO:0051301">
    <property type="term" value="P:cell division"/>
    <property type="evidence" value="ECO:0007669"/>
    <property type="project" value="UniProtKB-KW"/>
</dbReference>
<keyword evidence="2" id="KW-0812">Transmembrane</keyword>
<protein>
    <submittedName>
        <fullName evidence="3">Cell division protein FtsL</fullName>
    </submittedName>
</protein>
<keyword evidence="3" id="KW-0132">Cell division</keyword>
<evidence type="ECO:0000256" key="2">
    <source>
        <dbReference type="SAM" id="Phobius"/>
    </source>
</evidence>
<gene>
    <name evidence="3" type="ORF">FDF74_04010</name>
</gene>
<organism evidence="3 4">
    <name type="scientific">Clostridium niameyense</name>
    <dbReference type="NCBI Taxonomy" id="1622073"/>
    <lineage>
        <taxon>Bacteria</taxon>
        <taxon>Bacillati</taxon>
        <taxon>Bacillota</taxon>
        <taxon>Clostridia</taxon>
        <taxon>Eubacteriales</taxon>
        <taxon>Clostridiaceae</taxon>
        <taxon>Clostridium</taxon>
    </lineage>
</organism>
<proteinExistence type="predicted"/>
<keyword evidence="1" id="KW-0175">Coiled coil</keyword>
<evidence type="ECO:0000313" key="3">
    <source>
        <dbReference type="EMBL" id="NEZ46377.1"/>
    </source>
</evidence>
<dbReference type="AlphaFoldDB" id="A0A6M0R9B8"/>
<dbReference type="InterPro" id="IPR007060">
    <property type="entry name" value="FtsL/DivIC"/>
</dbReference>